<evidence type="ECO:0000259" key="1">
    <source>
        <dbReference type="Pfam" id="PF20600"/>
    </source>
</evidence>
<accession>A0A1M5AT99</accession>
<name>A0A1M5AT99_9BACE</name>
<reference evidence="2 3" key="1">
    <citation type="submission" date="2016-11" db="EMBL/GenBank/DDBJ databases">
        <authorList>
            <person name="Jaros S."/>
            <person name="Januszkiewicz K."/>
            <person name="Wedrychowicz H."/>
        </authorList>
    </citation>
    <scope>NUCLEOTIDE SEQUENCE [LARGE SCALE GENOMIC DNA]</scope>
    <source>
        <strain evidence="2 3">DSM 26883</strain>
    </source>
</reference>
<dbReference type="EMBL" id="FQVD01000016">
    <property type="protein sequence ID" value="SHF33453.1"/>
    <property type="molecule type" value="Genomic_DNA"/>
</dbReference>
<keyword evidence="3" id="KW-1185">Reference proteome</keyword>
<dbReference type="RefSeq" id="WP_025075930.1">
    <property type="nucleotide sequence ID" value="NZ_FQVD01000016.1"/>
</dbReference>
<dbReference type="OrthoDB" id="1044217at2"/>
<dbReference type="Pfam" id="PF20600">
    <property type="entry name" value="ExoX-like_C"/>
    <property type="match status" value="1"/>
</dbReference>
<dbReference type="InterPro" id="IPR046768">
    <property type="entry name" value="ExoX-like_C"/>
</dbReference>
<organism evidence="2 3">
    <name type="scientific">Bacteroides faecichinchillae</name>
    <dbReference type="NCBI Taxonomy" id="871325"/>
    <lineage>
        <taxon>Bacteria</taxon>
        <taxon>Pseudomonadati</taxon>
        <taxon>Bacteroidota</taxon>
        <taxon>Bacteroidia</taxon>
        <taxon>Bacteroidales</taxon>
        <taxon>Bacteroidaceae</taxon>
        <taxon>Bacteroides</taxon>
    </lineage>
</organism>
<evidence type="ECO:0000313" key="3">
    <source>
        <dbReference type="Proteomes" id="UP000184436"/>
    </source>
</evidence>
<feature type="domain" description="Exodeoxyribonuclease X-like C-terminal" evidence="1">
    <location>
        <begin position="111"/>
        <end position="134"/>
    </location>
</feature>
<gene>
    <name evidence="2" type="ORF">SAMN05444349_11664</name>
</gene>
<evidence type="ECO:0000313" key="2">
    <source>
        <dbReference type="EMBL" id="SHF33453.1"/>
    </source>
</evidence>
<protein>
    <recommendedName>
        <fullName evidence="1">Exodeoxyribonuclease X-like C-terminal domain-containing protein</fullName>
    </recommendedName>
</protein>
<dbReference type="Proteomes" id="UP000184436">
    <property type="component" value="Unassembled WGS sequence"/>
</dbReference>
<sequence>MANPKLPGITASEQALLYAKLNEYNRGRASFKEAGVYFVVLPRPGKPYYSLWFYSPLLEKQSIIYIHNLSPDINESLRMASTMLYYSQRCLILVEYNEKRMHSNGDDLIPFGKYRGHFLHEILKIDPSYLSWIAYKFTPKIPKQERFVKIAQAYHSIHLDFMSRKVKEMRRESRYLGEIGEKLTDLSLKVMRVRLEDDPYKTRLNGNIPQFYVKQILTLNDASGNSVIMTISSKNPTSVSCTLSGLEHEYEPGQIVYVASARVSRRYESYGIKYTRLSHVKLANFNALSNHP</sequence>
<proteinExistence type="predicted"/>
<dbReference type="AlphaFoldDB" id="A0A1M5AT99"/>